<feature type="region of interest" description="Disordered" evidence="6">
    <location>
        <begin position="73"/>
        <end position="94"/>
    </location>
</feature>
<keyword evidence="12" id="KW-1185">Reference proteome</keyword>
<dbReference type="PROSITE" id="PS51293">
    <property type="entry name" value="SANT"/>
    <property type="match status" value="1"/>
</dbReference>
<dbReference type="InterPro" id="IPR006447">
    <property type="entry name" value="Myb_dom_plants"/>
</dbReference>
<dbReference type="SMART" id="SM00717">
    <property type="entry name" value="SANT"/>
    <property type="match status" value="1"/>
</dbReference>
<dbReference type="FunFam" id="1.10.10.60:FF:000009">
    <property type="entry name" value="transcription factor MYB1R1"/>
    <property type="match status" value="1"/>
</dbReference>
<dbReference type="InterPro" id="IPR052245">
    <property type="entry name" value="Plant_Stress_Dev_TF"/>
</dbReference>
<gene>
    <name evidence="11" type="ORF">ACJRO7_018585</name>
</gene>
<dbReference type="NCBIfam" id="TIGR01557">
    <property type="entry name" value="myb_SHAQKYF"/>
    <property type="match status" value="1"/>
</dbReference>
<evidence type="ECO:0000256" key="7">
    <source>
        <dbReference type="SAM" id="SignalP"/>
    </source>
</evidence>
<dbReference type="InterPro" id="IPR017930">
    <property type="entry name" value="Myb_dom"/>
</dbReference>
<evidence type="ECO:0000256" key="2">
    <source>
        <dbReference type="ARBA" id="ARBA00023015"/>
    </source>
</evidence>
<protein>
    <submittedName>
        <fullName evidence="11">Uncharacterized protein</fullName>
    </submittedName>
</protein>
<dbReference type="PANTHER" id="PTHR44191">
    <property type="entry name" value="TRANSCRIPTION FACTOR KUA1"/>
    <property type="match status" value="1"/>
</dbReference>
<dbReference type="InterPro" id="IPR009057">
    <property type="entry name" value="Homeodomain-like_sf"/>
</dbReference>
<feature type="domain" description="SANT" evidence="9">
    <location>
        <begin position="204"/>
        <end position="252"/>
    </location>
</feature>
<evidence type="ECO:0000313" key="12">
    <source>
        <dbReference type="Proteomes" id="UP001634007"/>
    </source>
</evidence>
<keyword evidence="7" id="KW-0732">Signal</keyword>
<keyword evidence="3" id="KW-0238">DNA-binding</keyword>
<accession>A0ABD3KYD4</accession>
<dbReference type="Pfam" id="PF00249">
    <property type="entry name" value="Myb_DNA-binding"/>
    <property type="match status" value="1"/>
</dbReference>
<dbReference type="GO" id="GO:0006355">
    <property type="term" value="P:regulation of DNA-templated transcription"/>
    <property type="evidence" value="ECO:0007669"/>
    <property type="project" value="UniProtKB-ARBA"/>
</dbReference>
<dbReference type="PROSITE" id="PS50090">
    <property type="entry name" value="MYB_LIKE"/>
    <property type="match status" value="1"/>
</dbReference>
<sequence length="439" mass="47247">MDMMSLFVAVALSLSFSLLSLCLRKAEEEAQQRHKESTLNPSLSLSLSLYIRSCELKPRPQIPNRAPIQIAGRTPIPLSLPPGSPHSTREEGIRAPPMTRRCSHCSHNGHNSRTCPNRGVKLFGVRLTDGSIRKSASMGNLSHYAGAGAGSGTGSGSGSGSGLAGGGNNPGSPGEGPDHGDGYASEDFVPGSSSSRERKKGVPWTEEEHRMFLLGLQKLGKGDWRGISRNYVISRTPTQVASHAQKYFIRQSNVSKRKRRSSLFDIVAEESVDVPMGSRDFFAVDEQQQETEVNDALQQLPPDVDEECESMDSTNSNTGDSAPPKLDISQSQPSYPMIYPAYFSPFFPFSFPLWTAGFGADDSTKETHEVLKPMAVHSKSPINVDELVGMSKLSLGDSIGNSGPSSLSLKLLEGSSSRQSAFHANPASSTSRMKSSIVS</sequence>
<organism evidence="11 12">
    <name type="scientific">Eucalyptus globulus</name>
    <name type="common">Tasmanian blue gum</name>
    <dbReference type="NCBI Taxonomy" id="34317"/>
    <lineage>
        <taxon>Eukaryota</taxon>
        <taxon>Viridiplantae</taxon>
        <taxon>Streptophyta</taxon>
        <taxon>Embryophyta</taxon>
        <taxon>Tracheophyta</taxon>
        <taxon>Spermatophyta</taxon>
        <taxon>Magnoliopsida</taxon>
        <taxon>eudicotyledons</taxon>
        <taxon>Gunneridae</taxon>
        <taxon>Pentapetalae</taxon>
        <taxon>rosids</taxon>
        <taxon>malvids</taxon>
        <taxon>Myrtales</taxon>
        <taxon>Myrtaceae</taxon>
        <taxon>Myrtoideae</taxon>
        <taxon>Eucalypteae</taxon>
        <taxon>Eucalyptus</taxon>
    </lineage>
</organism>
<dbReference type="Gene3D" id="1.10.10.60">
    <property type="entry name" value="Homeodomain-like"/>
    <property type="match status" value="1"/>
</dbReference>
<dbReference type="InterPro" id="IPR001005">
    <property type="entry name" value="SANT/Myb"/>
</dbReference>
<keyword evidence="4" id="KW-0804">Transcription</keyword>
<name>A0ABD3KYD4_EUCGL</name>
<evidence type="ECO:0000256" key="3">
    <source>
        <dbReference type="ARBA" id="ARBA00023125"/>
    </source>
</evidence>
<evidence type="ECO:0000259" key="9">
    <source>
        <dbReference type="PROSITE" id="PS51293"/>
    </source>
</evidence>
<dbReference type="GO" id="GO:0003677">
    <property type="term" value="F:DNA binding"/>
    <property type="evidence" value="ECO:0007669"/>
    <property type="project" value="UniProtKB-KW"/>
</dbReference>
<feature type="domain" description="HTH myb-type" evidence="10">
    <location>
        <begin position="196"/>
        <end position="252"/>
    </location>
</feature>
<evidence type="ECO:0000256" key="6">
    <source>
        <dbReference type="SAM" id="MobiDB-lite"/>
    </source>
</evidence>
<dbReference type="GO" id="GO:0005634">
    <property type="term" value="C:nucleus"/>
    <property type="evidence" value="ECO:0007669"/>
    <property type="project" value="UniProtKB-SubCell"/>
</dbReference>
<dbReference type="PANTHER" id="PTHR44191:SF26">
    <property type="entry name" value="TRANSCRIPTION FACTOR KUA1"/>
    <property type="match status" value="1"/>
</dbReference>
<feature type="signal peptide" evidence="7">
    <location>
        <begin position="1"/>
        <end position="22"/>
    </location>
</feature>
<evidence type="ECO:0000259" key="8">
    <source>
        <dbReference type="PROSITE" id="PS50090"/>
    </source>
</evidence>
<dbReference type="CDD" id="cd00167">
    <property type="entry name" value="SANT"/>
    <property type="match status" value="1"/>
</dbReference>
<feature type="compositionally biased region" description="Gly residues" evidence="6">
    <location>
        <begin position="150"/>
        <end position="169"/>
    </location>
</feature>
<comment type="subcellular location">
    <subcellularLocation>
        <location evidence="1">Nucleus</location>
    </subcellularLocation>
</comment>
<dbReference type="SUPFAM" id="SSF46689">
    <property type="entry name" value="Homeodomain-like"/>
    <property type="match status" value="1"/>
</dbReference>
<reference evidence="11 12" key="1">
    <citation type="submission" date="2024-11" db="EMBL/GenBank/DDBJ databases">
        <title>Chromosome-level genome assembly of Eucalyptus globulus Labill. provides insights into its genome evolution.</title>
        <authorList>
            <person name="Li X."/>
        </authorList>
    </citation>
    <scope>NUCLEOTIDE SEQUENCE [LARGE SCALE GENOMIC DNA]</scope>
    <source>
        <strain evidence="11">CL2024</strain>
        <tissue evidence="11">Fresh tender leaves</tissue>
    </source>
</reference>
<feature type="region of interest" description="Disordered" evidence="6">
    <location>
        <begin position="418"/>
        <end position="439"/>
    </location>
</feature>
<evidence type="ECO:0000256" key="5">
    <source>
        <dbReference type="ARBA" id="ARBA00023242"/>
    </source>
</evidence>
<keyword evidence="2" id="KW-0805">Transcription regulation</keyword>
<evidence type="ECO:0000313" key="11">
    <source>
        <dbReference type="EMBL" id="KAL3743309.1"/>
    </source>
</evidence>
<proteinExistence type="predicted"/>
<feature type="compositionally biased region" description="Polar residues" evidence="6">
    <location>
        <begin position="311"/>
        <end position="320"/>
    </location>
</feature>
<dbReference type="PROSITE" id="PS51294">
    <property type="entry name" value="HTH_MYB"/>
    <property type="match status" value="1"/>
</dbReference>
<feature type="chain" id="PRO_5044833546" evidence="7">
    <location>
        <begin position="23"/>
        <end position="439"/>
    </location>
</feature>
<dbReference type="EMBL" id="JBJKBG010000004">
    <property type="protein sequence ID" value="KAL3743309.1"/>
    <property type="molecule type" value="Genomic_DNA"/>
</dbReference>
<dbReference type="InterPro" id="IPR017884">
    <property type="entry name" value="SANT_dom"/>
</dbReference>
<keyword evidence="5" id="KW-0539">Nucleus</keyword>
<evidence type="ECO:0000256" key="1">
    <source>
        <dbReference type="ARBA" id="ARBA00004123"/>
    </source>
</evidence>
<comment type="caution">
    <text evidence="11">The sequence shown here is derived from an EMBL/GenBank/DDBJ whole genome shotgun (WGS) entry which is preliminary data.</text>
</comment>
<evidence type="ECO:0000259" key="10">
    <source>
        <dbReference type="PROSITE" id="PS51294"/>
    </source>
</evidence>
<dbReference type="Proteomes" id="UP001634007">
    <property type="component" value="Unassembled WGS sequence"/>
</dbReference>
<evidence type="ECO:0000256" key="4">
    <source>
        <dbReference type="ARBA" id="ARBA00023163"/>
    </source>
</evidence>
<dbReference type="AlphaFoldDB" id="A0ABD3KYD4"/>
<feature type="domain" description="Myb-like" evidence="8">
    <location>
        <begin position="196"/>
        <end position="248"/>
    </location>
</feature>
<feature type="region of interest" description="Disordered" evidence="6">
    <location>
        <begin position="300"/>
        <end position="329"/>
    </location>
</feature>
<feature type="region of interest" description="Disordered" evidence="6">
    <location>
        <begin position="150"/>
        <end position="204"/>
    </location>
</feature>